<evidence type="ECO:0000256" key="2">
    <source>
        <dbReference type="ARBA" id="ARBA00022741"/>
    </source>
</evidence>
<keyword evidence="1" id="KW-0808">Transferase</keyword>
<dbReference type="Proteomes" id="UP000272474">
    <property type="component" value="Unassembled WGS sequence"/>
</dbReference>
<evidence type="ECO:0000256" key="1">
    <source>
        <dbReference type="ARBA" id="ARBA00022679"/>
    </source>
</evidence>
<sequence>MVIPLEAGDPTVIGGYRISGRLGQGGMGRVYLSHTPGGRPVAIKLVRAELADDADFRRRFQREVRAAQQVQGLYTAPVIDSDTEGPQPWVATVYVAGPSLHAAVTEHGALPVPAAALTLAGIAEALQAIHGAGIVHRDLKPSNVLLAADGPRVIDFGIARAADATALTHSGVTVGTPAFMAPEQALGRPATPAADVFALGHIAVFAATGEPAFGEAATPAVLYRIVHEEPELSGVPEGLREIAARCLAKDPAERPTPAEVIELCRPLTQDAEPQSGTWLPPAVIDDIDRYAATATSVAPPPAHTTPPAPYPATPPAALPTAGLPPTPQPFAPQPPGAPPYPGPAATTPAGAPAGTPAGIAAGAPAGTPTAATPPPAARPRRGRLALIVACGVLVGLLGGLLGASLLNGDDKDENAGGTADAGGSTETTQDGQIGEGEDESASGESAPPPDASEETEEPPADPTPVDYEGIDIPENRTLRLSDDPPTPVTTESGVLYEGDFGFNSDLFDGYQLATSGDSTLVLLRPDEEGTLDTCRSVTRYTSVIDQESAPAGSRICLRTQAGDVALVTVTGYAPEDSPSYYLSIDLRIWRGAAFSG</sequence>
<dbReference type="PANTHER" id="PTHR43289">
    <property type="entry name" value="MITOGEN-ACTIVATED PROTEIN KINASE KINASE KINASE 20-RELATED"/>
    <property type="match status" value="1"/>
</dbReference>
<gene>
    <name evidence="9" type="ORF">D7294_18065</name>
</gene>
<keyword evidence="10" id="KW-1185">Reference proteome</keyword>
<dbReference type="OrthoDB" id="9762169at2"/>
<dbReference type="InterPro" id="IPR017441">
    <property type="entry name" value="Protein_kinase_ATP_BS"/>
</dbReference>
<dbReference type="PROSITE" id="PS00108">
    <property type="entry name" value="PROTEIN_KINASE_ST"/>
    <property type="match status" value="1"/>
</dbReference>
<evidence type="ECO:0000256" key="3">
    <source>
        <dbReference type="ARBA" id="ARBA00022777"/>
    </source>
</evidence>
<reference evidence="9 10" key="1">
    <citation type="journal article" date="2014" name="Int. J. Syst. Evol. Microbiol.">
        <title>Streptomyces hoynatensis sp. nov., isolated from deep marine sediment.</title>
        <authorList>
            <person name="Veyisoglu A."/>
            <person name="Sahin N."/>
        </authorList>
    </citation>
    <scope>NUCLEOTIDE SEQUENCE [LARGE SCALE GENOMIC DNA]</scope>
    <source>
        <strain evidence="9 10">KCTC 29097</strain>
    </source>
</reference>
<dbReference type="Pfam" id="PF00069">
    <property type="entry name" value="Pkinase"/>
    <property type="match status" value="1"/>
</dbReference>
<proteinExistence type="predicted"/>
<dbReference type="InterPro" id="IPR000719">
    <property type="entry name" value="Prot_kinase_dom"/>
</dbReference>
<dbReference type="Gene3D" id="3.30.200.20">
    <property type="entry name" value="Phosphorylase Kinase, domain 1"/>
    <property type="match status" value="1"/>
</dbReference>
<dbReference type="PANTHER" id="PTHR43289:SF34">
    <property type="entry name" value="SERINE_THREONINE-PROTEIN KINASE YBDM-RELATED"/>
    <property type="match status" value="1"/>
</dbReference>
<keyword evidence="7" id="KW-0472">Membrane</keyword>
<dbReference type="InterPro" id="IPR008271">
    <property type="entry name" value="Ser/Thr_kinase_AS"/>
</dbReference>
<accession>A0A3A9YWL3</accession>
<evidence type="ECO:0000259" key="8">
    <source>
        <dbReference type="PROSITE" id="PS50011"/>
    </source>
</evidence>
<dbReference type="AlphaFoldDB" id="A0A3A9YWL3"/>
<dbReference type="PROSITE" id="PS50011">
    <property type="entry name" value="PROTEIN_KINASE_DOM"/>
    <property type="match status" value="1"/>
</dbReference>
<evidence type="ECO:0000256" key="5">
    <source>
        <dbReference type="PROSITE-ProRule" id="PRU10141"/>
    </source>
</evidence>
<dbReference type="Gene3D" id="1.10.510.10">
    <property type="entry name" value="Transferase(Phosphotransferase) domain 1"/>
    <property type="match status" value="1"/>
</dbReference>
<protein>
    <submittedName>
        <fullName evidence="9">Serine/threonine protein kinase</fullName>
    </submittedName>
</protein>
<keyword evidence="2 5" id="KW-0547">Nucleotide-binding</keyword>
<feature type="compositionally biased region" description="Low complexity" evidence="6">
    <location>
        <begin position="343"/>
        <end position="370"/>
    </location>
</feature>
<feature type="domain" description="Protein kinase" evidence="8">
    <location>
        <begin position="16"/>
        <end position="268"/>
    </location>
</feature>
<dbReference type="CDD" id="cd14014">
    <property type="entry name" value="STKc_PknB_like"/>
    <property type="match status" value="1"/>
</dbReference>
<name>A0A3A9YWL3_9ACTN</name>
<keyword evidence="3 9" id="KW-0418">Kinase</keyword>
<evidence type="ECO:0000313" key="9">
    <source>
        <dbReference type="EMBL" id="RKN40365.1"/>
    </source>
</evidence>
<keyword evidence="7" id="KW-0812">Transmembrane</keyword>
<dbReference type="EMBL" id="RBAL01000010">
    <property type="protein sequence ID" value="RKN40365.1"/>
    <property type="molecule type" value="Genomic_DNA"/>
</dbReference>
<dbReference type="InterPro" id="IPR011009">
    <property type="entry name" value="Kinase-like_dom_sf"/>
</dbReference>
<dbReference type="GO" id="GO:0005524">
    <property type="term" value="F:ATP binding"/>
    <property type="evidence" value="ECO:0007669"/>
    <property type="project" value="UniProtKB-UniRule"/>
</dbReference>
<dbReference type="GO" id="GO:0004674">
    <property type="term" value="F:protein serine/threonine kinase activity"/>
    <property type="evidence" value="ECO:0007669"/>
    <property type="project" value="UniProtKB-KW"/>
</dbReference>
<dbReference type="RefSeq" id="WP_120680992.1">
    <property type="nucleotide sequence ID" value="NZ_RBAL01000010.1"/>
</dbReference>
<keyword evidence="9" id="KW-0723">Serine/threonine-protein kinase</keyword>
<feature type="transmembrane region" description="Helical" evidence="7">
    <location>
        <begin position="384"/>
        <end position="406"/>
    </location>
</feature>
<evidence type="ECO:0000256" key="7">
    <source>
        <dbReference type="SAM" id="Phobius"/>
    </source>
</evidence>
<dbReference type="SMART" id="SM00220">
    <property type="entry name" value="S_TKc"/>
    <property type="match status" value="1"/>
</dbReference>
<feature type="region of interest" description="Disordered" evidence="6">
    <location>
        <begin position="296"/>
        <end position="378"/>
    </location>
</feature>
<feature type="compositionally biased region" description="Pro residues" evidence="6">
    <location>
        <begin position="298"/>
        <end position="342"/>
    </location>
</feature>
<organism evidence="9 10">
    <name type="scientific">Streptomyces hoynatensis</name>
    <dbReference type="NCBI Taxonomy" id="1141874"/>
    <lineage>
        <taxon>Bacteria</taxon>
        <taxon>Bacillati</taxon>
        <taxon>Actinomycetota</taxon>
        <taxon>Actinomycetes</taxon>
        <taxon>Kitasatosporales</taxon>
        <taxon>Streptomycetaceae</taxon>
        <taxon>Streptomyces</taxon>
    </lineage>
</organism>
<feature type="binding site" evidence="5">
    <location>
        <position position="44"/>
    </location>
    <ligand>
        <name>ATP</name>
        <dbReference type="ChEBI" id="CHEBI:30616"/>
    </ligand>
</feature>
<evidence type="ECO:0000256" key="4">
    <source>
        <dbReference type="ARBA" id="ARBA00022840"/>
    </source>
</evidence>
<dbReference type="PROSITE" id="PS00107">
    <property type="entry name" value="PROTEIN_KINASE_ATP"/>
    <property type="match status" value="1"/>
</dbReference>
<dbReference type="SUPFAM" id="SSF56112">
    <property type="entry name" value="Protein kinase-like (PK-like)"/>
    <property type="match status" value="1"/>
</dbReference>
<evidence type="ECO:0000256" key="6">
    <source>
        <dbReference type="SAM" id="MobiDB-lite"/>
    </source>
</evidence>
<keyword evidence="7" id="KW-1133">Transmembrane helix</keyword>
<evidence type="ECO:0000313" key="10">
    <source>
        <dbReference type="Proteomes" id="UP000272474"/>
    </source>
</evidence>
<comment type="caution">
    <text evidence="9">The sequence shown here is derived from an EMBL/GenBank/DDBJ whole genome shotgun (WGS) entry which is preliminary data.</text>
</comment>
<keyword evidence="4 5" id="KW-0067">ATP-binding</keyword>
<feature type="region of interest" description="Disordered" evidence="6">
    <location>
        <begin position="412"/>
        <end position="470"/>
    </location>
</feature>